<dbReference type="AlphaFoldDB" id="A0A3D9JM26"/>
<dbReference type="CDD" id="cd07377">
    <property type="entry name" value="WHTH_GntR"/>
    <property type="match status" value="1"/>
</dbReference>
<dbReference type="PANTHER" id="PTHR43537:SF24">
    <property type="entry name" value="GLUCONATE OPERON TRANSCRIPTIONAL REPRESSOR"/>
    <property type="match status" value="1"/>
</dbReference>
<dbReference type="SUPFAM" id="SSF46785">
    <property type="entry name" value="Winged helix' DNA-binding domain"/>
    <property type="match status" value="1"/>
</dbReference>
<organism evidence="5 6">
    <name type="scientific">Cohnella phaseoli</name>
    <dbReference type="NCBI Taxonomy" id="456490"/>
    <lineage>
        <taxon>Bacteria</taxon>
        <taxon>Bacillati</taxon>
        <taxon>Bacillota</taxon>
        <taxon>Bacilli</taxon>
        <taxon>Bacillales</taxon>
        <taxon>Paenibacillaceae</taxon>
        <taxon>Cohnella</taxon>
    </lineage>
</organism>
<dbReference type="RefSeq" id="WP_116062463.1">
    <property type="nucleotide sequence ID" value="NZ_QRDZ01000017.1"/>
</dbReference>
<dbReference type="SMART" id="SM00345">
    <property type="entry name" value="HTH_GNTR"/>
    <property type="match status" value="1"/>
</dbReference>
<keyword evidence="3" id="KW-0804">Transcription</keyword>
<gene>
    <name evidence="5" type="ORF">DFP98_1177</name>
</gene>
<dbReference type="InterPro" id="IPR000524">
    <property type="entry name" value="Tscrpt_reg_HTH_GntR"/>
</dbReference>
<protein>
    <submittedName>
        <fullName evidence="5">DNA-binding GntR family transcriptional regulator</fullName>
    </submittedName>
</protein>
<evidence type="ECO:0000256" key="3">
    <source>
        <dbReference type="ARBA" id="ARBA00023163"/>
    </source>
</evidence>
<evidence type="ECO:0000313" key="5">
    <source>
        <dbReference type="EMBL" id="RED75035.1"/>
    </source>
</evidence>
<keyword evidence="2 5" id="KW-0238">DNA-binding</keyword>
<keyword evidence="6" id="KW-1185">Reference proteome</keyword>
<dbReference type="InterPro" id="IPR036390">
    <property type="entry name" value="WH_DNA-bd_sf"/>
</dbReference>
<keyword evidence="1" id="KW-0805">Transcription regulation</keyword>
<dbReference type="Pfam" id="PF07729">
    <property type="entry name" value="FCD"/>
    <property type="match status" value="1"/>
</dbReference>
<evidence type="ECO:0000256" key="2">
    <source>
        <dbReference type="ARBA" id="ARBA00023125"/>
    </source>
</evidence>
<dbReference type="Proteomes" id="UP000256977">
    <property type="component" value="Unassembled WGS sequence"/>
</dbReference>
<sequence length="221" mass="24319">MPIPRNFSSPVRLTAKERALAQIQRWIIEGTLEPGEKLIDSELAESLAVSRTPIREALQLLEIQGLVAMHPGKETRVTLIRKDDILHLYSTLASLHALAAETAASLVTAEQLELLGSLNVQFAAAIEGGQPYRAMELDEQFHGLIVEAADNPYVASFSSSLQVHIRRFKYVFLRQPVAGTLASVEEHSAIIAALEKRDGVAAGIMMKQNLIRPMNELYAVL</sequence>
<dbReference type="SMART" id="SM00895">
    <property type="entry name" value="FCD"/>
    <property type="match status" value="1"/>
</dbReference>
<dbReference type="InterPro" id="IPR011711">
    <property type="entry name" value="GntR_C"/>
</dbReference>
<reference evidence="5 6" key="1">
    <citation type="submission" date="2018-07" db="EMBL/GenBank/DDBJ databases">
        <title>Genomic Encyclopedia of Type Strains, Phase III (KMG-III): the genomes of soil and plant-associated and newly described type strains.</title>
        <authorList>
            <person name="Whitman W."/>
        </authorList>
    </citation>
    <scope>NUCLEOTIDE SEQUENCE [LARGE SCALE GENOMIC DNA]</scope>
    <source>
        <strain evidence="5 6">CECT 7287</strain>
    </source>
</reference>
<name>A0A3D9JM26_9BACL</name>
<dbReference type="PRINTS" id="PR00035">
    <property type="entry name" value="HTHGNTR"/>
</dbReference>
<dbReference type="InterPro" id="IPR008920">
    <property type="entry name" value="TF_FadR/GntR_C"/>
</dbReference>
<dbReference type="OrthoDB" id="574518at2"/>
<dbReference type="SUPFAM" id="SSF48008">
    <property type="entry name" value="GntR ligand-binding domain-like"/>
    <property type="match status" value="1"/>
</dbReference>
<evidence type="ECO:0000256" key="1">
    <source>
        <dbReference type="ARBA" id="ARBA00023015"/>
    </source>
</evidence>
<evidence type="ECO:0000259" key="4">
    <source>
        <dbReference type="PROSITE" id="PS50949"/>
    </source>
</evidence>
<dbReference type="Pfam" id="PF00392">
    <property type="entry name" value="GntR"/>
    <property type="match status" value="1"/>
</dbReference>
<dbReference type="Gene3D" id="1.10.10.10">
    <property type="entry name" value="Winged helix-like DNA-binding domain superfamily/Winged helix DNA-binding domain"/>
    <property type="match status" value="1"/>
</dbReference>
<dbReference type="EMBL" id="QRDZ01000017">
    <property type="protein sequence ID" value="RED75035.1"/>
    <property type="molecule type" value="Genomic_DNA"/>
</dbReference>
<dbReference type="PROSITE" id="PS50949">
    <property type="entry name" value="HTH_GNTR"/>
    <property type="match status" value="1"/>
</dbReference>
<dbReference type="Gene3D" id="1.20.120.530">
    <property type="entry name" value="GntR ligand-binding domain-like"/>
    <property type="match status" value="1"/>
</dbReference>
<evidence type="ECO:0000313" key="6">
    <source>
        <dbReference type="Proteomes" id="UP000256977"/>
    </source>
</evidence>
<dbReference type="InterPro" id="IPR036388">
    <property type="entry name" value="WH-like_DNA-bd_sf"/>
</dbReference>
<accession>A0A3D9JM26</accession>
<feature type="domain" description="HTH gntR-type" evidence="4">
    <location>
        <begin position="13"/>
        <end position="80"/>
    </location>
</feature>
<comment type="caution">
    <text evidence="5">The sequence shown here is derived from an EMBL/GenBank/DDBJ whole genome shotgun (WGS) entry which is preliminary data.</text>
</comment>
<dbReference type="PANTHER" id="PTHR43537">
    <property type="entry name" value="TRANSCRIPTIONAL REGULATOR, GNTR FAMILY"/>
    <property type="match status" value="1"/>
</dbReference>
<dbReference type="GO" id="GO:0003700">
    <property type="term" value="F:DNA-binding transcription factor activity"/>
    <property type="evidence" value="ECO:0007669"/>
    <property type="project" value="InterPro"/>
</dbReference>
<proteinExistence type="predicted"/>
<dbReference type="GO" id="GO:0003677">
    <property type="term" value="F:DNA binding"/>
    <property type="evidence" value="ECO:0007669"/>
    <property type="project" value="UniProtKB-KW"/>
</dbReference>